<dbReference type="SUPFAM" id="SSF52467">
    <property type="entry name" value="DHS-like NAD/FAD-binding domain"/>
    <property type="match status" value="1"/>
</dbReference>
<dbReference type="PROSITE" id="PS00187">
    <property type="entry name" value="TPP_ENZYMES"/>
    <property type="match status" value="1"/>
</dbReference>
<dbReference type="SUPFAM" id="SSF52518">
    <property type="entry name" value="Thiamin diphosphate-binding fold (THDP-binding)"/>
    <property type="match status" value="2"/>
</dbReference>
<dbReference type="Pfam" id="PF02775">
    <property type="entry name" value="TPP_enzyme_C"/>
    <property type="match status" value="1"/>
</dbReference>
<dbReference type="PANTHER" id="PTHR42981">
    <property type="entry name" value="PYRUVATE DEHYDROGENASE [UBIQUINONE]"/>
    <property type="match status" value="1"/>
</dbReference>
<dbReference type="EMBL" id="PZZZ01000001">
    <property type="protein sequence ID" value="PTM99042.1"/>
    <property type="molecule type" value="Genomic_DNA"/>
</dbReference>
<reference evidence="7 8" key="1">
    <citation type="submission" date="2018-04" db="EMBL/GenBank/DDBJ databases">
        <title>Genomic Encyclopedia of Type Strains, Phase IV (KMG-IV): sequencing the most valuable type-strain genomes for metagenomic binning, comparative biology and taxonomic classification.</title>
        <authorList>
            <person name="Goeker M."/>
        </authorList>
    </citation>
    <scope>NUCLEOTIDE SEQUENCE [LARGE SCALE GENOMIC DNA]</scope>
    <source>
        <strain evidence="7 8">DSM 7138</strain>
    </source>
</reference>
<dbReference type="PANTHER" id="PTHR42981:SF2">
    <property type="entry name" value="PYRUVATE DEHYDROGENASE [UBIQUINONE]"/>
    <property type="match status" value="1"/>
</dbReference>
<dbReference type="GO" id="GO:0003824">
    <property type="term" value="F:catalytic activity"/>
    <property type="evidence" value="ECO:0007669"/>
    <property type="project" value="InterPro"/>
</dbReference>
<evidence type="ECO:0000259" key="4">
    <source>
        <dbReference type="Pfam" id="PF00205"/>
    </source>
</evidence>
<keyword evidence="2 3" id="KW-0786">Thiamine pyrophosphate</keyword>
<proteinExistence type="inferred from homology"/>
<comment type="similarity">
    <text evidence="1 3">Belongs to the TPP enzyme family.</text>
</comment>
<dbReference type="CDD" id="cd02014">
    <property type="entry name" value="TPP_POX"/>
    <property type="match status" value="1"/>
</dbReference>
<evidence type="ECO:0000313" key="7">
    <source>
        <dbReference type="EMBL" id="PTM99042.1"/>
    </source>
</evidence>
<dbReference type="GO" id="GO:0030976">
    <property type="term" value="F:thiamine pyrophosphate binding"/>
    <property type="evidence" value="ECO:0007669"/>
    <property type="project" value="InterPro"/>
</dbReference>
<dbReference type="RefSeq" id="WP_108001353.1">
    <property type="nucleotide sequence ID" value="NZ_PZZZ01000001.1"/>
</dbReference>
<dbReference type="InterPro" id="IPR029061">
    <property type="entry name" value="THDP-binding"/>
</dbReference>
<organism evidence="7 8">
    <name type="scientific">Mycoplana dimorpha</name>
    <dbReference type="NCBI Taxonomy" id="28320"/>
    <lineage>
        <taxon>Bacteria</taxon>
        <taxon>Pseudomonadati</taxon>
        <taxon>Pseudomonadota</taxon>
        <taxon>Alphaproteobacteria</taxon>
        <taxon>Hyphomicrobiales</taxon>
        <taxon>Rhizobiaceae</taxon>
        <taxon>Mycoplana</taxon>
    </lineage>
</organism>
<dbReference type="Pfam" id="PF00205">
    <property type="entry name" value="TPP_enzyme_M"/>
    <property type="match status" value="1"/>
</dbReference>
<evidence type="ECO:0000256" key="3">
    <source>
        <dbReference type="RuleBase" id="RU362132"/>
    </source>
</evidence>
<dbReference type="InterPro" id="IPR047212">
    <property type="entry name" value="TPP_POXB-like"/>
</dbReference>
<evidence type="ECO:0000256" key="1">
    <source>
        <dbReference type="ARBA" id="ARBA00007812"/>
    </source>
</evidence>
<dbReference type="NCBIfam" id="NF006129">
    <property type="entry name" value="PRK08273.1"/>
    <property type="match status" value="1"/>
</dbReference>
<dbReference type="InterPro" id="IPR000399">
    <property type="entry name" value="TPP-bd_CS"/>
</dbReference>
<keyword evidence="7" id="KW-0670">Pyruvate</keyword>
<feature type="domain" description="Thiamine pyrophosphate enzyme central" evidence="4">
    <location>
        <begin position="198"/>
        <end position="328"/>
    </location>
</feature>
<dbReference type="InterPro" id="IPR012001">
    <property type="entry name" value="Thiamin_PyroP_enz_TPP-bd_dom"/>
</dbReference>
<dbReference type="GO" id="GO:0000287">
    <property type="term" value="F:magnesium ion binding"/>
    <property type="evidence" value="ECO:0007669"/>
    <property type="project" value="InterPro"/>
</dbReference>
<comment type="caution">
    <text evidence="7">The sequence shown here is derived from an EMBL/GenBank/DDBJ whole genome shotgun (WGS) entry which is preliminary data.</text>
</comment>
<feature type="domain" description="Thiamine pyrophosphate enzyme N-terminal TPP-binding" evidence="6">
    <location>
        <begin position="3"/>
        <end position="120"/>
    </location>
</feature>
<dbReference type="InterPro" id="IPR011766">
    <property type="entry name" value="TPP_enzyme_TPP-bd"/>
</dbReference>
<dbReference type="OrthoDB" id="4494979at2"/>
<accession>A0A2T5BJ96</accession>
<dbReference type="Gene3D" id="3.40.50.1220">
    <property type="entry name" value="TPP-binding domain"/>
    <property type="match status" value="1"/>
</dbReference>
<dbReference type="GO" id="GO:0019752">
    <property type="term" value="P:carboxylic acid metabolic process"/>
    <property type="evidence" value="ECO:0007669"/>
    <property type="project" value="UniProtKB-ARBA"/>
</dbReference>
<dbReference type="AlphaFoldDB" id="A0A2T5BJ96"/>
<dbReference type="Gene3D" id="3.40.50.970">
    <property type="match status" value="2"/>
</dbReference>
<sequence length="596" mass="64313">MSMTVGDFIVERLHAWGVRRIFGYPGDGINGVFGALNRAKGSLEFIQARHEEMAAFMASAHAKFTGELGVCIATSGPGASHLVTGLYDARLDHQPVLAIVGQQARTAIGGHYQQEVDLVSLFKDVAGEFVHQASAPAQVRHLVDRAARIALANRTVTALILPNDLQQMTYEDPPRRHGTIHSGIGFKAPKIVPHAGDLKRAADILNAGKKVAMLVGAGALGATDEVIAVADRLGAGAAKALLGKATLPDDLPWVTGSIGMLGTKPSWKLMSGCDTLLMVGSGFPYSEFLPEEGQARAVQIDINPNMLSLRYPMDVNLVGDAAETLSALLPLLDQKDADWRREIGKEVEAWWETLEDRAHAEANPINPQRVTWELSPRLPGDCILTSDSGSCANWFARDIRMRRGMSASLSGGLASMGACVPYAIAAKFAHPGRPVIGLVGDGAMQMNNMAELITVAKYWKRWSTPGFVIGVFNNEDLNQVTWEQRVMEGDPKFDASQRIPNVPYHRFAELIGLKGLYVDRPDDVGPAWDKALAADRPVVVEFKTDPEVPPLPPHITLTQMQHLTEALVKGDPHESGIVTGTARQLLGALLPGGDEK</sequence>
<dbReference type="InterPro" id="IPR029035">
    <property type="entry name" value="DHS-like_NAD/FAD-binding_dom"/>
</dbReference>
<evidence type="ECO:0000259" key="5">
    <source>
        <dbReference type="Pfam" id="PF02775"/>
    </source>
</evidence>
<feature type="domain" description="Thiamine pyrophosphate enzyme TPP-binding" evidence="5">
    <location>
        <begin position="387"/>
        <end position="542"/>
    </location>
</feature>
<dbReference type="Pfam" id="PF02776">
    <property type="entry name" value="TPP_enzyme_N"/>
    <property type="match status" value="1"/>
</dbReference>
<dbReference type="Proteomes" id="UP000241247">
    <property type="component" value="Unassembled WGS sequence"/>
</dbReference>
<gene>
    <name evidence="7" type="ORF">C7449_101713</name>
</gene>
<evidence type="ECO:0000256" key="2">
    <source>
        <dbReference type="ARBA" id="ARBA00023052"/>
    </source>
</evidence>
<evidence type="ECO:0000313" key="8">
    <source>
        <dbReference type="Proteomes" id="UP000241247"/>
    </source>
</evidence>
<evidence type="ECO:0000259" key="6">
    <source>
        <dbReference type="Pfam" id="PF02776"/>
    </source>
</evidence>
<keyword evidence="8" id="KW-1185">Reference proteome</keyword>
<dbReference type="InterPro" id="IPR012000">
    <property type="entry name" value="Thiamin_PyroP_enz_cen_dom"/>
</dbReference>
<dbReference type="InterPro" id="IPR047210">
    <property type="entry name" value="TPP_PYR_POXB-like"/>
</dbReference>
<dbReference type="InterPro" id="IPR047211">
    <property type="entry name" value="POXB-like"/>
</dbReference>
<protein>
    <submittedName>
        <fullName evidence="7">Pyruvate dehydrogenase (Quinone)</fullName>
    </submittedName>
</protein>
<dbReference type="CDD" id="cd07039">
    <property type="entry name" value="TPP_PYR_POX"/>
    <property type="match status" value="1"/>
</dbReference>
<name>A0A2T5BJ96_MYCDI</name>